<evidence type="ECO:0000256" key="1">
    <source>
        <dbReference type="SAM" id="Phobius"/>
    </source>
</evidence>
<protein>
    <submittedName>
        <fullName evidence="2">MFS transporter [Lactobacillus sp.]</fullName>
    </submittedName>
</protein>
<feature type="transmembrane region" description="Helical" evidence="1">
    <location>
        <begin position="33"/>
        <end position="52"/>
    </location>
</feature>
<evidence type="ECO:0000313" key="2">
    <source>
        <dbReference type="EMBL" id="VDG28522.1"/>
    </source>
</evidence>
<sequence>MSQTMGKTLAVTDVSTVAGTFGAAWLANVFGQGVLAIVGVFIGGLMVSLWVISWGRQASNVEDEL</sequence>
<name>A0A660DYZ3_9LACO</name>
<dbReference type="Proteomes" id="UP000289996">
    <property type="component" value="Unassembled WGS sequence"/>
</dbReference>
<keyword evidence="3" id="KW-1185">Reference proteome</keyword>
<keyword evidence="1" id="KW-0472">Membrane</keyword>
<accession>A0A660DYZ3</accession>
<dbReference type="EMBL" id="UYIG01000113">
    <property type="protein sequence ID" value="VDG28522.1"/>
    <property type="molecule type" value="Genomic_DNA"/>
</dbReference>
<keyword evidence="1" id="KW-0812">Transmembrane</keyword>
<evidence type="ECO:0000313" key="3">
    <source>
        <dbReference type="Proteomes" id="UP000289996"/>
    </source>
</evidence>
<proteinExistence type="predicted"/>
<dbReference type="AlphaFoldDB" id="A0A660DYZ3"/>
<dbReference type="RefSeq" id="WP_130851773.1">
    <property type="nucleotide sequence ID" value="NZ_UYIG01000113.1"/>
</dbReference>
<organism evidence="2 3">
    <name type="scientific">Lactiplantibacillus mudanjiangensis</name>
    <dbReference type="NCBI Taxonomy" id="1296538"/>
    <lineage>
        <taxon>Bacteria</taxon>
        <taxon>Bacillati</taxon>
        <taxon>Bacillota</taxon>
        <taxon>Bacilli</taxon>
        <taxon>Lactobacillales</taxon>
        <taxon>Lactobacillaceae</taxon>
        <taxon>Lactiplantibacillus</taxon>
    </lineage>
</organism>
<keyword evidence="1" id="KW-1133">Transmembrane helix</keyword>
<gene>
    <name evidence="2" type="ORF">MUDAN_MDHGFNIF_02953</name>
</gene>
<reference evidence="2 3" key="1">
    <citation type="submission" date="2018-11" db="EMBL/GenBank/DDBJ databases">
        <authorList>
            <person name="Wuyts S."/>
        </authorList>
    </citation>
    <scope>NUCLEOTIDE SEQUENCE [LARGE SCALE GENOMIC DNA]</scope>
    <source>
        <strain evidence="2">Lactobacillus mudanjiangensis AMBF249</strain>
    </source>
</reference>